<dbReference type="Gene3D" id="3.10.110.10">
    <property type="entry name" value="Ubiquitin Conjugating Enzyme"/>
    <property type="match status" value="1"/>
</dbReference>
<name>A0A3L6R5V2_PANMI</name>
<feature type="domain" description="UBC core" evidence="4">
    <location>
        <begin position="569"/>
        <end position="725"/>
    </location>
</feature>
<dbReference type="InterPro" id="IPR000608">
    <property type="entry name" value="UBC"/>
</dbReference>
<dbReference type="InterPro" id="IPR016135">
    <property type="entry name" value="UBQ-conjugating_enzyme/RWD"/>
</dbReference>
<keyword evidence="1" id="KW-0808">Transferase</keyword>
<dbReference type="PANTHER" id="PTHR46116:SF32">
    <property type="entry name" value="OS05G0153132 PROTEIN"/>
    <property type="match status" value="1"/>
</dbReference>
<feature type="region of interest" description="Disordered" evidence="3">
    <location>
        <begin position="491"/>
        <end position="520"/>
    </location>
</feature>
<dbReference type="Pfam" id="PF23046">
    <property type="entry name" value="tSH3-B_UBE2O"/>
    <property type="match status" value="1"/>
</dbReference>
<feature type="compositionally biased region" description="Low complexity" evidence="3">
    <location>
        <begin position="699"/>
        <end position="716"/>
    </location>
</feature>
<accession>A0A3L6R5V2</accession>
<dbReference type="STRING" id="4540.A0A3L6R5V2"/>
<dbReference type="Proteomes" id="UP000275267">
    <property type="component" value="Unassembled WGS sequence"/>
</dbReference>
<dbReference type="SMART" id="SM00212">
    <property type="entry name" value="UBCc"/>
    <property type="match status" value="1"/>
</dbReference>
<sequence>MDGGEATPARPVAVHIMELVKFKPAGALGDRGMAFPTAGESSARVLCVDGTVNVTSASDPGGQVGVVTAVATELDLIRLNGGGREEAAAAAASEAGAPVVVARGVSPGELRRVRELCYGDWVVSGPWLGVVVVRVFLNVDVLFDDGSVCRVGPDSALANLVAKAPDYVYLPSLNSPYYPGQRVVAAGHQSSTFEPCQWLNGCWNPSCVEGTVCKVTMAAVLVYWLASAHLGTDRGLVRASAPPPLHRDVGSLTFCPDAEWGVGDHCFFRNPRRPHGRDDQARAEFERSMCVANVRTTVDVLWQDGTRQRGVTRRRWSHSRRSTTTTSSRESVSLPMLAPMATKQATSTAARRASAYVVRSHDCCDHTVRVSWLKPWSSPGPGEEPASCEIECDETVSAYDLRTDCDIFYGCAVVRLPSPPGIISRRRQWRRFCLSKERNKIVCLTVIRWQSVDELYDELNQQRLNWEKAQGKGDQELAATDGGATTTVLIERQRDREGDHDSADGIEGQDDDGGGGGDSAEEVKVAVDAAGAGAGAEDLLRFLQFDVVQSPSDHHYLSDMEQGAAVGRKWTRRVQNGWKILQNNLLETIYVRAFEDRMDLLRAAMVGAAGTPYQDGLFFFDLQLPPSYPAAPPQVCYRSFGLCVNPNLDKSGTVCLSLLGTFDGEDPEVVVSIQGLVLTEQPYYNEAGYEELLGTPAGARNALPAPTPRTPTSSRSGVRAVQTASPSRR</sequence>
<feature type="compositionally biased region" description="Basic residues" evidence="3">
    <location>
        <begin position="312"/>
        <end position="321"/>
    </location>
</feature>
<dbReference type="EMBL" id="PQIB02000009">
    <property type="protein sequence ID" value="RLM97705.1"/>
    <property type="molecule type" value="Genomic_DNA"/>
</dbReference>
<dbReference type="GO" id="GO:0061631">
    <property type="term" value="F:ubiquitin conjugating enzyme activity"/>
    <property type="evidence" value="ECO:0007669"/>
    <property type="project" value="TreeGrafter"/>
</dbReference>
<gene>
    <name evidence="5" type="ORF">C2845_PM06G06780</name>
</gene>
<feature type="compositionally biased region" description="Low complexity" evidence="3">
    <location>
        <begin position="322"/>
        <end position="331"/>
    </location>
</feature>
<evidence type="ECO:0000259" key="4">
    <source>
        <dbReference type="PROSITE" id="PS50127"/>
    </source>
</evidence>
<protein>
    <submittedName>
        <fullName evidence="5">Ubiquitin-conjugating enzyme E2 23</fullName>
    </submittedName>
</protein>
<dbReference type="PROSITE" id="PS50127">
    <property type="entry name" value="UBC_2"/>
    <property type="match status" value="1"/>
</dbReference>
<feature type="region of interest" description="Disordered" evidence="3">
    <location>
        <begin position="697"/>
        <end position="729"/>
    </location>
</feature>
<dbReference type="Pfam" id="PF00179">
    <property type="entry name" value="UQ_con"/>
    <property type="match status" value="1"/>
</dbReference>
<feature type="compositionally biased region" description="Basic and acidic residues" evidence="3">
    <location>
        <begin position="491"/>
        <end position="503"/>
    </location>
</feature>
<dbReference type="OrthoDB" id="47801at2759"/>
<dbReference type="AlphaFoldDB" id="A0A3L6R5V2"/>
<evidence type="ECO:0000256" key="2">
    <source>
        <dbReference type="ARBA" id="ARBA00022786"/>
    </source>
</evidence>
<proteinExistence type="predicted"/>
<dbReference type="InterPro" id="IPR057735">
    <property type="entry name" value="UBE2O-like_tSH3-B"/>
</dbReference>
<keyword evidence="2" id="KW-0833">Ubl conjugation pathway</keyword>
<dbReference type="PANTHER" id="PTHR46116">
    <property type="entry name" value="(E3-INDEPENDENT) E2 UBIQUITIN-CONJUGATING ENZYME"/>
    <property type="match status" value="1"/>
</dbReference>
<dbReference type="SUPFAM" id="SSF54495">
    <property type="entry name" value="UBC-like"/>
    <property type="match status" value="1"/>
</dbReference>
<keyword evidence="6" id="KW-1185">Reference proteome</keyword>
<evidence type="ECO:0000313" key="5">
    <source>
        <dbReference type="EMBL" id="RLM97705.1"/>
    </source>
</evidence>
<organism evidence="5 6">
    <name type="scientific">Panicum miliaceum</name>
    <name type="common">Proso millet</name>
    <name type="synonym">Broomcorn millet</name>
    <dbReference type="NCBI Taxonomy" id="4540"/>
    <lineage>
        <taxon>Eukaryota</taxon>
        <taxon>Viridiplantae</taxon>
        <taxon>Streptophyta</taxon>
        <taxon>Embryophyta</taxon>
        <taxon>Tracheophyta</taxon>
        <taxon>Spermatophyta</taxon>
        <taxon>Magnoliopsida</taxon>
        <taxon>Liliopsida</taxon>
        <taxon>Poales</taxon>
        <taxon>Poaceae</taxon>
        <taxon>PACMAD clade</taxon>
        <taxon>Panicoideae</taxon>
        <taxon>Panicodae</taxon>
        <taxon>Paniceae</taxon>
        <taxon>Panicinae</taxon>
        <taxon>Panicum</taxon>
        <taxon>Panicum sect. Panicum</taxon>
    </lineage>
</organism>
<feature type="region of interest" description="Disordered" evidence="3">
    <location>
        <begin position="312"/>
        <end position="331"/>
    </location>
</feature>
<evidence type="ECO:0000313" key="6">
    <source>
        <dbReference type="Proteomes" id="UP000275267"/>
    </source>
</evidence>
<reference evidence="6" key="1">
    <citation type="journal article" date="2019" name="Nat. Commun.">
        <title>The genome of broomcorn millet.</title>
        <authorList>
            <person name="Zou C."/>
            <person name="Miki D."/>
            <person name="Li D."/>
            <person name="Tang Q."/>
            <person name="Xiao L."/>
            <person name="Rajput S."/>
            <person name="Deng P."/>
            <person name="Jia W."/>
            <person name="Huang R."/>
            <person name="Zhang M."/>
            <person name="Sun Y."/>
            <person name="Hu J."/>
            <person name="Fu X."/>
            <person name="Schnable P.S."/>
            <person name="Li F."/>
            <person name="Zhang H."/>
            <person name="Feng B."/>
            <person name="Zhu X."/>
            <person name="Liu R."/>
            <person name="Schnable J.C."/>
            <person name="Zhu J.-K."/>
            <person name="Zhang H."/>
        </authorList>
    </citation>
    <scope>NUCLEOTIDE SEQUENCE [LARGE SCALE GENOMIC DNA]</scope>
</reference>
<evidence type="ECO:0000256" key="3">
    <source>
        <dbReference type="SAM" id="MobiDB-lite"/>
    </source>
</evidence>
<comment type="caution">
    <text evidence="5">The sequence shown here is derived from an EMBL/GenBank/DDBJ whole genome shotgun (WGS) entry which is preliminary data.</text>
</comment>
<evidence type="ECO:0000256" key="1">
    <source>
        <dbReference type="ARBA" id="ARBA00022679"/>
    </source>
</evidence>